<organism evidence="3 4">
    <name type="scientific">Blastopirellula retiformator</name>
    <dbReference type="NCBI Taxonomy" id="2527970"/>
    <lineage>
        <taxon>Bacteria</taxon>
        <taxon>Pseudomonadati</taxon>
        <taxon>Planctomycetota</taxon>
        <taxon>Planctomycetia</taxon>
        <taxon>Pirellulales</taxon>
        <taxon>Pirellulaceae</taxon>
        <taxon>Blastopirellula</taxon>
    </lineage>
</organism>
<dbReference type="AlphaFoldDB" id="A0A5C5V9D9"/>
<gene>
    <name evidence="3" type="ORF">Enr8_17190</name>
</gene>
<name>A0A5C5V9D9_9BACT</name>
<feature type="compositionally biased region" description="Acidic residues" evidence="1">
    <location>
        <begin position="188"/>
        <end position="197"/>
    </location>
</feature>
<feature type="transmembrane region" description="Helical" evidence="2">
    <location>
        <begin position="155"/>
        <end position="173"/>
    </location>
</feature>
<dbReference type="RefSeq" id="WP_146430470.1">
    <property type="nucleotide sequence ID" value="NZ_SJPF01000002.1"/>
</dbReference>
<comment type="caution">
    <text evidence="3">The sequence shown here is derived from an EMBL/GenBank/DDBJ whole genome shotgun (WGS) entry which is preliminary data.</text>
</comment>
<evidence type="ECO:0000313" key="4">
    <source>
        <dbReference type="Proteomes" id="UP000318878"/>
    </source>
</evidence>
<reference evidence="3 4" key="1">
    <citation type="submission" date="2019-02" db="EMBL/GenBank/DDBJ databases">
        <title>Deep-cultivation of Planctomycetes and their phenomic and genomic characterization uncovers novel biology.</title>
        <authorList>
            <person name="Wiegand S."/>
            <person name="Jogler M."/>
            <person name="Boedeker C."/>
            <person name="Pinto D."/>
            <person name="Vollmers J."/>
            <person name="Rivas-Marin E."/>
            <person name="Kohn T."/>
            <person name="Peeters S.H."/>
            <person name="Heuer A."/>
            <person name="Rast P."/>
            <person name="Oberbeckmann S."/>
            <person name="Bunk B."/>
            <person name="Jeske O."/>
            <person name="Meyerdierks A."/>
            <person name="Storesund J.E."/>
            <person name="Kallscheuer N."/>
            <person name="Luecker S."/>
            <person name="Lage O.M."/>
            <person name="Pohl T."/>
            <person name="Merkel B.J."/>
            <person name="Hornburger P."/>
            <person name="Mueller R.-W."/>
            <person name="Bruemmer F."/>
            <person name="Labrenz M."/>
            <person name="Spormann A.M."/>
            <person name="Op Den Camp H."/>
            <person name="Overmann J."/>
            <person name="Amann R."/>
            <person name="Jetten M.S.M."/>
            <person name="Mascher T."/>
            <person name="Medema M.H."/>
            <person name="Devos D.P."/>
            <person name="Kaster A.-K."/>
            <person name="Ovreas L."/>
            <person name="Rohde M."/>
            <person name="Galperin M.Y."/>
            <person name="Jogler C."/>
        </authorList>
    </citation>
    <scope>NUCLEOTIDE SEQUENCE [LARGE SCALE GENOMIC DNA]</scope>
    <source>
        <strain evidence="3 4">Enr8</strain>
    </source>
</reference>
<dbReference type="OrthoDB" id="9814523at2"/>
<keyword evidence="2" id="KW-0472">Membrane</keyword>
<protein>
    <submittedName>
        <fullName evidence="3">Uncharacterized protein</fullName>
    </submittedName>
</protein>
<keyword evidence="4" id="KW-1185">Reference proteome</keyword>
<feature type="transmembrane region" description="Helical" evidence="2">
    <location>
        <begin position="64"/>
        <end position="84"/>
    </location>
</feature>
<feature type="region of interest" description="Disordered" evidence="1">
    <location>
        <begin position="179"/>
        <end position="205"/>
    </location>
</feature>
<keyword evidence="2" id="KW-0812">Transmembrane</keyword>
<evidence type="ECO:0000313" key="3">
    <source>
        <dbReference type="EMBL" id="TWT34325.1"/>
    </source>
</evidence>
<keyword evidence="2" id="KW-1133">Transmembrane helix</keyword>
<sequence>MLGLSSAELTANWAQWWWWRFNGWARLTASLGGPLIFVVNKLFLFPNPWFSFPYLFDFGPHNDYLLIFVSMGMTLIAWVTVALLTKPEPMPQLIDFYRRARPYGFWGPVAEAAGEPRPPKGRIAVGFVVAPFGTVMASAGILALSLLYLGRWSEATIAVVTMVLAGAVFYVGFSKLLPSAGESSPEPPQEDLSETELSESSLVET</sequence>
<feature type="transmembrane region" description="Helical" evidence="2">
    <location>
        <begin position="24"/>
        <end position="44"/>
    </location>
</feature>
<dbReference type="Proteomes" id="UP000318878">
    <property type="component" value="Unassembled WGS sequence"/>
</dbReference>
<feature type="transmembrane region" description="Helical" evidence="2">
    <location>
        <begin position="123"/>
        <end position="149"/>
    </location>
</feature>
<accession>A0A5C5V9D9</accession>
<evidence type="ECO:0000256" key="1">
    <source>
        <dbReference type="SAM" id="MobiDB-lite"/>
    </source>
</evidence>
<proteinExistence type="predicted"/>
<evidence type="ECO:0000256" key="2">
    <source>
        <dbReference type="SAM" id="Phobius"/>
    </source>
</evidence>
<dbReference type="EMBL" id="SJPF01000002">
    <property type="protein sequence ID" value="TWT34325.1"/>
    <property type="molecule type" value="Genomic_DNA"/>
</dbReference>